<evidence type="ECO:0000256" key="1">
    <source>
        <dbReference type="SAM" id="MobiDB-lite"/>
    </source>
</evidence>
<sequence length="234" mass="26547">MSEPVTITEIKPVCPLCVNAPTEDQPDVFIPTLATYKRKPVASSYEEILSEGILDTTRTTFDSAIEEYVLLPRGKVFSLKVEGLNIDAEAVDRIIKHNLIQNAFADCEDFDDSIRELDAPIPLPLRVNTYMDIAERYEGLSGETRKLIVLSHFDHMVDAEKPSLDLISSMIEWNISLKRGTASANYNVARGGCFGCCRPDDKKRDAFRRRVARENQEHERTLSKRKFRLEHDSA</sequence>
<comment type="caution">
    <text evidence="2">The sequence shown here is derived from an EMBL/GenBank/DDBJ whole genome shotgun (WGS) entry which is preliminary data.</text>
</comment>
<dbReference type="EMBL" id="BDIP01000625">
    <property type="protein sequence ID" value="GCA62405.1"/>
    <property type="molecule type" value="Genomic_DNA"/>
</dbReference>
<dbReference type="AlphaFoldDB" id="A0A391NKL3"/>
<protein>
    <submittedName>
        <fullName evidence="2">Uncharacterized protein</fullName>
    </submittedName>
</protein>
<reference evidence="2 3" key="1">
    <citation type="journal article" date="2018" name="PLoS ONE">
        <title>The draft genome of Kipferlia bialata reveals reductive genome evolution in fornicate parasites.</title>
        <authorList>
            <person name="Tanifuji G."/>
            <person name="Takabayashi S."/>
            <person name="Kume K."/>
            <person name="Takagi M."/>
            <person name="Nakayama T."/>
            <person name="Kamikawa R."/>
            <person name="Inagaki Y."/>
            <person name="Hashimoto T."/>
        </authorList>
    </citation>
    <scope>NUCLEOTIDE SEQUENCE [LARGE SCALE GENOMIC DNA]</scope>
    <source>
        <strain evidence="2">NY0173</strain>
    </source>
</reference>
<feature type="compositionally biased region" description="Basic and acidic residues" evidence="1">
    <location>
        <begin position="212"/>
        <end position="222"/>
    </location>
</feature>
<gene>
    <name evidence="2" type="ORF">KIPB_003314</name>
</gene>
<evidence type="ECO:0000313" key="3">
    <source>
        <dbReference type="Proteomes" id="UP000265618"/>
    </source>
</evidence>
<evidence type="ECO:0000313" key="2">
    <source>
        <dbReference type="EMBL" id="GCA62405.1"/>
    </source>
</evidence>
<accession>A0A391NKL3</accession>
<name>A0A391NKL3_9EUKA</name>
<feature type="region of interest" description="Disordered" evidence="1">
    <location>
        <begin position="212"/>
        <end position="234"/>
    </location>
</feature>
<organism evidence="2 3">
    <name type="scientific">Kipferlia bialata</name>
    <dbReference type="NCBI Taxonomy" id="797122"/>
    <lineage>
        <taxon>Eukaryota</taxon>
        <taxon>Metamonada</taxon>
        <taxon>Carpediemonas-like organisms</taxon>
        <taxon>Kipferlia</taxon>
    </lineage>
</organism>
<keyword evidence="3" id="KW-1185">Reference proteome</keyword>
<dbReference type="Proteomes" id="UP000265618">
    <property type="component" value="Unassembled WGS sequence"/>
</dbReference>
<proteinExistence type="predicted"/>